<feature type="transmembrane region" description="Helical" evidence="9">
    <location>
        <begin position="12"/>
        <end position="34"/>
    </location>
</feature>
<organism evidence="12 13">
    <name type="scientific">Emticicia aquatilis</name>
    <dbReference type="NCBI Taxonomy" id="1537369"/>
    <lineage>
        <taxon>Bacteria</taxon>
        <taxon>Pseudomonadati</taxon>
        <taxon>Bacteroidota</taxon>
        <taxon>Cytophagia</taxon>
        <taxon>Cytophagales</taxon>
        <taxon>Leadbetterellaceae</taxon>
        <taxon>Emticicia</taxon>
    </lineage>
</organism>
<feature type="transmembrane region" description="Helical" evidence="9">
    <location>
        <begin position="104"/>
        <end position="127"/>
    </location>
</feature>
<evidence type="ECO:0000313" key="13">
    <source>
        <dbReference type="Proteomes" id="UP000609064"/>
    </source>
</evidence>
<dbReference type="InterPro" id="IPR001872">
    <property type="entry name" value="Peptidase_A8"/>
</dbReference>
<feature type="transmembrane region" description="Helical" evidence="9">
    <location>
        <begin position="173"/>
        <end position="191"/>
    </location>
</feature>
<keyword evidence="7 9" id="KW-1133">Transmembrane helix</keyword>
<protein>
    <recommendedName>
        <fullName evidence="9">Lipoprotein signal peptidase</fullName>
        <ecNumber evidence="9">3.4.23.36</ecNumber>
    </recommendedName>
    <alternativeName>
        <fullName evidence="9">Prolipoprotein signal peptidase</fullName>
    </alternativeName>
    <alternativeName>
        <fullName evidence="9">Signal peptidase II</fullName>
        <shortName evidence="9">SPase II</shortName>
    </alternativeName>
</protein>
<evidence type="ECO:0000313" key="12">
    <source>
        <dbReference type="EMBL" id="GGD70242.1"/>
    </source>
</evidence>
<dbReference type="GO" id="GO:0005886">
    <property type="term" value="C:plasma membrane"/>
    <property type="evidence" value="ECO:0007669"/>
    <property type="project" value="UniProtKB-SubCell"/>
</dbReference>
<keyword evidence="3 9" id="KW-0645">Protease</keyword>
<comment type="caution">
    <text evidence="12">The sequence shown here is derived from an EMBL/GenBank/DDBJ whole genome shotgun (WGS) entry which is preliminary data.</text>
</comment>
<evidence type="ECO:0000256" key="8">
    <source>
        <dbReference type="ARBA" id="ARBA00023136"/>
    </source>
</evidence>
<feature type="compositionally biased region" description="Basic and acidic residues" evidence="11">
    <location>
        <begin position="253"/>
        <end position="276"/>
    </location>
</feature>
<dbReference type="EMBL" id="BMKK01000008">
    <property type="protein sequence ID" value="GGD70242.1"/>
    <property type="molecule type" value="Genomic_DNA"/>
</dbReference>
<dbReference type="PANTHER" id="PTHR33695:SF1">
    <property type="entry name" value="LIPOPROTEIN SIGNAL PEPTIDASE"/>
    <property type="match status" value="1"/>
</dbReference>
<dbReference type="GO" id="GO:0004190">
    <property type="term" value="F:aspartic-type endopeptidase activity"/>
    <property type="evidence" value="ECO:0007669"/>
    <property type="project" value="UniProtKB-UniRule"/>
</dbReference>
<evidence type="ECO:0000256" key="6">
    <source>
        <dbReference type="ARBA" id="ARBA00022801"/>
    </source>
</evidence>
<dbReference type="PANTHER" id="PTHR33695">
    <property type="entry name" value="LIPOPROTEIN SIGNAL PEPTIDASE"/>
    <property type="match status" value="1"/>
</dbReference>
<keyword evidence="5 9" id="KW-0064">Aspartyl protease</keyword>
<dbReference type="EC" id="3.4.23.36" evidence="9"/>
<evidence type="ECO:0000256" key="5">
    <source>
        <dbReference type="ARBA" id="ARBA00022750"/>
    </source>
</evidence>
<evidence type="ECO:0000256" key="7">
    <source>
        <dbReference type="ARBA" id="ARBA00022989"/>
    </source>
</evidence>
<dbReference type="GO" id="GO:0006508">
    <property type="term" value="P:proteolysis"/>
    <property type="evidence" value="ECO:0007669"/>
    <property type="project" value="UniProtKB-KW"/>
</dbReference>
<dbReference type="PRINTS" id="PR00781">
    <property type="entry name" value="LIPOSIGPTASE"/>
</dbReference>
<comment type="pathway">
    <text evidence="9">Protein modification; lipoprotein biosynthesis (signal peptide cleavage).</text>
</comment>
<dbReference type="HAMAP" id="MF_00161">
    <property type="entry name" value="LspA"/>
    <property type="match status" value="1"/>
</dbReference>
<keyword evidence="2 9" id="KW-1003">Cell membrane</keyword>
<evidence type="ECO:0000256" key="11">
    <source>
        <dbReference type="SAM" id="MobiDB-lite"/>
    </source>
</evidence>
<evidence type="ECO:0000256" key="1">
    <source>
        <dbReference type="ARBA" id="ARBA00006139"/>
    </source>
</evidence>
<reference evidence="12" key="2">
    <citation type="submission" date="2020-09" db="EMBL/GenBank/DDBJ databases">
        <authorList>
            <person name="Sun Q."/>
            <person name="Zhou Y."/>
        </authorList>
    </citation>
    <scope>NUCLEOTIDE SEQUENCE</scope>
    <source>
        <strain evidence="12">CGMCC 1.15958</strain>
    </source>
</reference>
<feature type="region of interest" description="Disordered" evidence="11">
    <location>
        <begin position="252"/>
        <end position="276"/>
    </location>
</feature>
<feature type="transmembrane region" description="Helical" evidence="9">
    <location>
        <begin position="71"/>
        <end position="92"/>
    </location>
</feature>
<evidence type="ECO:0000256" key="4">
    <source>
        <dbReference type="ARBA" id="ARBA00022692"/>
    </source>
</evidence>
<name>A0A916Z0M7_9BACT</name>
<keyword evidence="13" id="KW-1185">Reference proteome</keyword>
<keyword evidence="4 9" id="KW-0812">Transmembrane</keyword>
<evidence type="ECO:0000256" key="3">
    <source>
        <dbReference type="ARBA" id="ARBA00022670"/>
    </source>
</evidence>
<dbReference type="AlphaFoldDB" id="A0A916Z0M7"/>
<keyword evidence="6 9" id="KW-0378">Hydrolase</keyword>
<evidence type="ECO:0000256" key="2">
    <source>
        <dbReference type="ARBA" id="ARBA00022475"/>
    </source>
</evidence>
<comment type="subcellular location">
    <subcellularLocation>
        <location evidence="9">Cell membrane</location>
        <topology evidence="9">Multi-pass membrane protein</topology>
    </subcellularLocation>
</comment>
<dbReference type="RefSeq" id="WP_188768302.1">
    <property type="nucleotide sequence ID" value="NZ_BMKK01000008.1"/>
</dbReference>
<comment type="function">
    <text evidence="9">This protein specifically catalyzes the removal of signal peptides from prolipoproteins.</text>
</comment>
<evidence type="ECO:0000256" key="9">
    <source>
        <dbReference type="HAMAP-Rule" id="MF_00161"/>
    </source>
</evidence>
<feature type="active site" evidence="9">
    <location>
        <position position="146"/>
    </location>
</feature>
<comment type="similarity">
    <text evidence="1 9 10">Belongs to the peptidase A8 family.</text>
</comment>
<dbReference type="NCBIfam" id="NF011369">
    <property type="entry name" value="PRK14788.1"/>
    <property type="match status" value="1"/>
</dbReference>
<sequence>MSDIALKGKSPYKYLFLTLILILVDQAIKLWMYYDVLPNHYGEIDLIPDFFKLHYVENKGMAFGMELGGEYGKLILTTFRLGAMVGICWYLVHLAQRNAHSGLLWSIAAVLGGAIGNVIDSTFYGVWLGNAPIGASTPWFHGQVIDMFYAYGLDGQYPDWIPFIGGDFNTTPIFNFADACIFCGVVSILIFQQKFFEFDHAQKASVIEEENVNNEILSNEEVSSETLEETLEAEENLNNEINEEITEIVAEDQQFRLTEEPSKDISEDNSEVENKK</sequence>
<comment type="catalytic activity">
    <reaction evidence="9">
        <text>Release of signal peptides from bacterial membrane prolipoproteins. Hydrolyzes -Xaa-Yaa-Zaa-|-(S,diacylglyceryl)Cys-, in which Xaa is hydrophobic (preferably Leu), and Yaa (Ala or Ser) and Zaa (Gly or Ala) have small, neutral side chains.</text>
        <dbReference type="EC" id="3.4.23.36"/>
    </reaction>
</comment>
<proteinExistence type="inferred from homology"/>
<dbReference type="Proteomes" id="UP000609064">
    <property type="component" value="Unassembled WGS sequence"/>
</dbReference>
<evidence type="ECO:0000256" key="10">
    <source>
        <dbReference type="RuleBase" id="RU004181"/>
    </source>
</evidence>
<accession>A0A916Z0M7</accession>
<feature type="active site" evidence="9">
    <location>
        <position position="178"/>
    </location>
</feature>
<gene>
    <name evidence="9" type="primary">lspA</name>
    <name evidence="12" type="ORF">GCM10011514_37910</name>
</gene>
<reference evidence="12" key="1">
    <citation type="journal article" date="2014" name="Int. J. Syst. Evol. Microbiol.">
        <title>Complete genome sequence of Corynebacterium casei LMG S-19264T (=DSM 44701T), isolated from a smear-ripened cheese.</title>
        <authorList>
            <consortium name="US DOE Joint Genome Institute (JGI-PGF)"/>
            <person name="Walter F."/>
            <person name="Albersmeier A."/>
            <person name="Kalinowski J."/>
            <person name="Ruckert C."/>
        </authorList>
    </citation>
    <scope>NUCLEOTIDE SEQUENCE</scope>
    <source>
        <strain evidence="12">CGMCC 1.15958</strain>
    </source>
</reference>
<keyword evidence="8 9" id="KW-0472">Membrane</keyword>
<dbReference type="Pfam" id="PF01252">
    <property type="entry name" value="Peptidase_A8"/>
    <property type="match status" value="1"/>
</dbReference>